<organism evidence="4 5">
    <name type="scientific">Phytophthora aleatoria</name>
    <dbReference type="NCBI Taxonomy" id="2496075"/>
    <lineage>
        <taxon>Eukaryota</taxon>
        <taxon>Sar</taxon>
        <taxon>Stramenopiles</taxon>
        <taxon>Oomycota</taxon>
        <taxon>Peronosporomycetes</taxon>
        <taxon>Peronosporales</taxon>
        <taxon>Peronosporaceae</taxon>
        <taxon>Phytophthora</taxon>
    </lineage>
</organism>
<dbReference type="InterPro" id="IPR004875">
    <property type="entry name" value="DDE_SF_endonuclease_dom"/>
</dbReference>
<dbReference type="EMBL" id="JAENGY010003539">
    <property type="protein sequence ID" value="KAG6941630.1"/>
    <property type="molecule type" value="Genomic_DNA"/>
</dbReference>
<evidence type="ECO:0000256" key="2">
    <source>
        <dbReference type="SAM" id="MobiDB-lite"/>
    </source>
</evidence>
<dbReference type="Proteomes" id="UP000709295">
    <property type="component" value="Unassembled WGS sequence"/>
</dbReference>
<evidence type="ECO:0000313" key="4">
    <source>
        <dbReference type="EMBL" id="KAG6941630.1"/>
    </source>
</evidence>
<comment type="caution">
    <text evidence="4">The sequence shown here is derived from an EMBL/GenBank/DDBJ whole genome shotgun (WGS) entry which is preliminary data.</text>
</comment>
<name>A0A8J5I1N2_9STRA</name>
<protein>
    <recommendedName>
        <fullName evidence="3">DDE-1 domain-containing protein</fullName>
    </recommendedName>
</protein>
<sequence length="282" mass="33135">MLLADWEGTKLPTFPVFKIAPSKIKEKRVENYTLCHGFSPTMWDREIRPLQERHDCQIYSNQRAWWNSYLSVIFFKFHFANRPNPGENILLIWDDFSGHWTANVEEYAASINVVLLKVPPRYISWNKPLKSRFRALWIDRLGIQLREYRAGEKMRQQNREKLQSEIARVRKELIQEKADSEAERLWKKYKDEPFTLKPPSQADITEWVSTSWDNLSQQTIISSFAKINILGDTRTTEEVSSIEMEQVERSIVEKLESCNLADGHVDSDDDIEADDDFDSDSE</sequence>
<gene>
    <name evidence="4" type="ORF">JG688_00018568</name>
</gene>
<evidence type="ECO:0000259" key="3">
    <source>
        <dbReference type="Pfam" id="PF03184"/>
    </source>
</evidence>
<dbReference type="GO" id="GO:0003676">
    <property type="term" value="F:nucleic acid binding"/>
    <property type="evidence" value="ECO:0007669"/>
    <property type="project" value="InterPro"/>
</dbReference>
<accession>A0A8J5I1N2</accession>
<feature type="domain" description="DDE-1" evidence="3">
    <location>
        <begin position="51"/>
        <end position="224"/>
    </location>
</feature>
<feature type="region of interest" description="Disordered" evidence="2">
    <location>
        <begin position="261"/>
        <end position="282"/>
    </location>
</feature>
<keyword evidence="5" id="KW-1185">Reference proteome</keyword>
<proteinExistence type="predicted"/>
<keyword evidence="1" id="KW-0175">Coiled coil</keyword>
<dbReference type="AlphaFoldDB" id="A0A8J5I1N2"/>
<evidence type="ECO:0000313" key="5">
    <source>
        <dbReference type="Proteomes" id="UP000709295"/>
    </source>
</evidence>
<dbReference type="Pfam" id="PF03184">
    <property type="entry name" value="DDE_1"/>
    <property type="match status" value="1"/>
</dbReference>
<feature type="coiled-coil region" evidence="1">
    <location>
        <begin position="152"/>
        <end position="179"/>
    </location>
</feature>
<feature type="compositionally biased region" description="Acidic residues" evidence="2">
    <location>
        <begin position="267"/>
        <end position="282"/>
    </location>
</feature>
<evidence type="ECO:0000256" key="1">
    <source>
        <dbReference type="SAM" id="Coils"/>
    </source>
</evidence>
<reference evidence="4" key="1">
    <citation type="submission" date="2021-01" db="EMBL/GenBank/DDBJ databases">
        <title>Phytophthora aleatoria, a newly-described species from Pinus radiata is distinct from Phytophthora cactorum isolates based on comparative genomics.</title>
        <authorList>
            <person name="Mcdougal R."/>
            <person name="Panda P."/>
            <person name="Williams N."/>
            <person name="Studholme D.J."/>
        </authorList>
    </citation>
    <scope>NUCLEOTIDE SEQUENCE</scope>
    <source>
        <strain evidence="4">NZFS 4037</strain>
    </source>
</reference>